<evidence type="ECO:0000256" key="1">
    <source>
        <dbReference type="ARBA" id="ARBA00022723"/>
    </source>
</evidence>
<protein>
    <recommendedName>
        <fullName evidence="6">RING-type domain-containing protein</fullName>
    </recommendedName>
</protein>
<evidence type="ECO:0000313" key="7">
    <source>
        <dbReference type="EnsemblPlants" id="AET2Gv21195100.5"/>
    </source>
</evidence>
<proteinExistence type="predicted"/>
<dbReference type="Proteomes" id="UP000015105">
    <property type="component" value="Chromosome 2D"/>
</dbReference>
<dbReference type="InterPro" id="IPR017907">
    <property type="entry name" value="Znf_RING_CS"/>
</dbReference>
<reference evidence="8" key="1">
    <citation type="journal article" date="2014" name="Science">
        <title>Ancient hybridizations among the ancestral genomes of bread wheat.</title>
        <authorList>
            <consortium name="International Wheat Genome Sequencing Consortium,"/>
            <person name="Marcussen T."/>
            <person name="Sandve S.R."/>
            <person name="Heier L."/>
            <person name="Spannagl M."/>
            <person name="Pfeifer M."/>
            <person name="Jakobsen K.S."/>
            <person name="Wulff B.B."/>
            <person name="Steuernagel B."/>
            <person name="Mayer K.F."/>
            <person name="Olsen O.A."/>
        </authorList>
    </citation>
    <scope>NUCLEOTIDE SEQUENCE [LARGE SCALE GENOMIC DNA]</scope>
    <source>
        <strain evidence="8">cv. AL8/78</strain>
    </source>
</reference>
<keyword evidence="2 4" id="KW-0863">Zinc-finger</keyword>
<dbReference type="SMART" id="SM00184">
    <property type="entry name" value="RING"/>
    <property type="match status" value="2"/>
</dbReference>
<dbReference type="Gramene" id="AET2Gv21195100.5">
    <property type="protein sequence ID" value="AET2Gv21195100.5"/>
    <property type="gene ID" value="AET2Gv21195100"/>
</dbReference>
<evidence type="ECO:0000313" key="8">
    <source>
        <dbReference type="Proteomes" id="UP000015105"/>
    </source>
</evidence>
<evidence type="ECO:0000256" key="3">
    <source>
        <dbReference type="ARBA" id="ARBA00022833"/>
    </source>
</evidence>
<dbReference type="InterPro" id="IPR001841">
    <property type="entry name" value="Znf_RING"/>
</dbReference>
<dbReference type="SUPFAM" id="SSF57850">
    <property type="entry name" value="RING/U-box"/>
    <property type="match status" value="1"/>
</dbReference>
<feature type="region of interest" description="Disordered" evidence="5">
    <location>
        <begin position="290"/>
        <end position="314"/>
    </location>
</feature>
<evidence type="ECO:0000256" key="2">
    <source>
        <dbReference type="ARBA" id="ARBA00022771"/>
    </source>
</evidence>
<dbReference type="GO" id="GO:0008270">
    <property type="term" value="F:zinc ion binding"/>
    <property type="evidence" value="ECO:0007669"/>
    <property type="project" value="UniProtKB-KW"/>
</dbReference>
<evidence type="ECO:0000256" key="5">
    <source>
        <dbReference type="SAM" id="MobiDB-lite"/>
    </source>
</evidence>
<keyword evidence="8" id="KW-1185">Reference proteome</keyword>
<accession>A0A453DDF6</accession>
<name>A0A453DDF6_AEGTS</name>
<dbReference type="Gene3D" id="3.30.40.10">
    <property type="entry name" value="Zinc/RING finger domain, C3HC4 (zinc finger)"/>
    <property type="match status" value="1"/>
</dbReference>
<dbReference type="InterPro" id="IPR018957">
    <property type="entry name" value="Znf_C3HC4_RING-type"/>
</dbReference>
<reference evidence="7" key="4">
    <citation type="submission" date="2019-03" db="UniProtKB">
        <authorList>
            <consortium name="EnsemblPlants"/>
        </authorList>
    </citation>
    <scope>IDENTIFICATION</scope>
</reference>
<organism evidence="7 8">
    <name type="scientific">Aegilops tauschii subsp. strangulata</name>
    <name type="common">Goatgrass</name>
    <dbReference type="NCBI Taxonomy" id="200361"/>
    <lineage>
        <taxon>Eukaryota</taxon>
        <taxon>Viridiplantae</taxon>
        <taxon>Streptophyta</taxon>
        <taxon>Embryophyta</taxon>
        <taxon>Tracheophyta</taxon>
        <taxon>Spermatophyta</taxon>
        <taxon>Magnoliopsida</taxon>
        <taxon>Liliopsida</taxon>
        <taxon>Poales</taxon>
        <taxon>Poaceae</taxon>
        <taxon>BOP clade</taxon>
        <taxon>Pooideae</taxon>
        <taxon>Triticodae</taxon>
        <taxon>Triticeae</taxon>
        <taxon>Triticinae</taxon>
        <taxon>Aegilops</taxon>
    </lineage>
</organism>
<dbReference type="InterPro" id="IPR013083">
    <property type="entry name" value="Znf_RING/FYVE/PHD"/>
</dbReference>
<evidence type="ECO:0000259" key="6">
    <source>
        <dbReference type="PROSITE" id="PS50089"/>
    </source>
</evidence>
<evidence type="ECO:0000256" key="4">
    <source>
        <dbReference type="PROSITE-ProRule" id="PRU00175"/>
    </source>
</evidence>
<dbReference type="PROSITE" id="PS00518">
    <property type="entry name" value="ZF_RING_1"/>
    <property type="match status" value="2"/>
</dbReference>
<reference evidence="8" key="2">
    <citation type="journal article" date="2017" name="Nat. Plants">
        <title>The Aegilops tauschii genome reveals multiple impacts of transposons.</title>
        <authorList>
            <person name="Zhao G."/>
            <person name="Zou C."/>
            <person name="Li K."/>
            <person name="Wang K."/>
            <person name="Li T."/>
            <person name="Gao L."/>
            <person name="Zhang X."/>
            <person name="Wang H."/>
            <person name="Yang Z."/>
            <person name="Liu X."/>
            <person name="Jiang W."/>
            <person name="Mao L."/>
            <person name="Kong X."/>
            <person name="Jiao Y."/>
            <person name="Jia J."/>
        </authorList>
    </citation>
    <scope>NUCLEOTIDE SEQUENCE [LARGE SCALE GENOMIC DNA]</scope>
    <source>
        <strain evidence="8">cv. AL8/78</strain>
    </source>
</reference>
<keyword evidence="1" id="KW-0479">Metal-binding</keyword>
<feature type="domain" description="RING-type" evidence="6">
    <location>
        <begin position="16"/>
        <end position="65"/>
    </location>
</feature>
<sequence>SNGNSRLDGNSELFYCPMCTTTAPIIHKSSFGSCGHAFCNSCVAKYIAVRQRENVALPVECPECEDDACRDPLLNSDGDGNEDSSADGNDVGDGKRFYCAKCMHVVPCACIRRSFTSCAHDFCSNCVSRRLQGRRGDGQRRFAGRRRRRALRLRHLHGNGARHPQVHHQLVRPRLLLQLRRPVRGREAGRQCLSHRMPAARLRGRHHRAGELPRHHPHGPPRQVGFATMRARGRRQEDILPVPRVLGALAHRRRGRGGGHRRGGMPALPPAFLRPVRRAMARRLRVRGVPEARAGRARPGGPPAQGPRRQGGLAAVPRVPDVRGEIGRVQLHQVQVWIQLLLPMRIRVVCAKPLLQQVQA</sequence>
<dbReference type="PROSITE" id="PS50089">
    <property type="entry name" value="ZF_RING_2"/>
    <property type="match status" value="1"/>
</dbReference>
<dbReference type="AlphaFoldDB" id="A0A453DDF6"/>
<reference evidence="7" key="5">
    <citation type="journal article" date="2021" name="G3 (Bethesda)">
        <title>Aegilops tauschii genome assembly Aet v5.0 features greater sequence contiguity and improved annotation.</title>
        <authorList>
            <person name="Wang L."/>
            <person name="Zhu T."/>
            <person name="Rodriguez J.C."/>
            <person name="Deal K.R."/>
            <person name="Dubcovsky J."/>
            <person name="McGuire P.E."/>
            <person name="Lux T."/>
            <person name="Spannagl M."/>
            <person name="Mayer K.F.X."/>
            <person name="Baldrich P."/>
            <person name="Meyers B.C."/>
            <person name="Huo N."/>
            <person name="Gu Y.Q."/>
            <person name="Zhou H."/>
            <person name="Devos K.M."/>
            <person name="Bennetzen J.L."/>
            <person name="Unver T."/>
            <person name="Budak H."/>
            <person name="Gulick P.J."/>
            <person name="Galiba G."/>
            <person name="Kalapos B."/>
            <person name="Nelson D.R."/>
            <person name="Li P."/>
            <person name="You F.M."/>
            <person name="Luo M.C."/>
            <person name="Dvorak J."/>
        </authorList>
    </citation>
    <scope>NUCLEOTIDE SEQUENCE [LARGE SCALE GENOMIC DNA]</scope>
    <source>
        <strain evidence="7">cv. AL8/78</strain>
    </source>
</reference>
<keyword evidence="3" id="KW-0862">Zinc</keyword>
<dbReference type="Pfam" id="PF00097">
    <property type="entry name" value="zf-C3HC4"/>
    <property type="match status" value="1"/>
</dbReference>
<reference evidence="7" key="3">
    <citation type="journal article" date="2017" name="Nature">
        <title>Genome sequence of the progenitor of the wheat D genome Aegilops tauschii.</title>
        <authorList>
            <person name="Luo M.C."/>
            <person name="Gu Y.Q."/>
            <person name="Puiu D."/>
            <person name="Wang H."/>
            <person name="Twardziok S.O."/>
            <person name="Deal K.R."/>
            <person name="Huo N."/>
            <person name="Zhu T."/>
            <person name="Wang L."/>
            <person name="Wang Y."/>
            <person name="McGuire P.E."/>
            <person name="Liu S."/>
            <person name="Long H."/>
            <person name="Ramasamy R.K."/>
            <person name="Rodriguez J.C."/>
            <person name="Van S.L."/>
            <person name="Yuan L."/>
            <person name="Wang Z."/>
            <person name="Xia Z."/>
            <person name="Xiao L."/>
            <person name="Anderson O.D."/>
            <person name="Ouyang S."/>
            <person name="Liang Y."/>
            <person name="Zimin A.V."/>
            <person name="Pertea G."/>
            <person name="Qi P."/>
            <person name="Bennetzen J.L."/>
            <person name="Dai X."/>
            <person name="Dawson M.W."/>
            <person name="Muller H.G."/>
            <person name="Kugler K."/>
            <person name="Rivarola-Duarte L."/>
            <person name="Spannagl M."/>
            <person name="Mayer K.F.X."/>
            <person name="Lu F.H."/>
            <person name="Bevan M.W."/>
            <person name="Leroy P."/>
            <person name="Li P."/>
            <person name="You F.M."/>
            <person name="Sun Q."/>
            <person name="Liu Z."/>
            <person name="Lyons E."/>
            <person name="Wicker T."/>
            <person name="Salzberg S.L."/>
            <person name="Devos K.M."/>
            <person name="Dvorak J."/>
        </authorList>
    </citation>
    <scope>NUCLEOTIDE SEQUENCE [LARGE SCALE GENOMIC DNA]</scope>
    <source>
        <strain evidence="7">cv. AL8/78</strain>
    </source>
</reference>
<dbReference type="EnsemblPlants" id="AET2Gv21195100.5">
    <property type="protein sequence ID" value="AET2Gv21195100.5"/>
    <property type="gene ID" value="AET2Gv21195100"/>
</dbReference>